<dbReference type="EMBL" id="CP035491">
    <property type="protein sequence ID" value="QAY73740.1"/>
    <property type="molecule type" value="Genomic_DNA"/>
</dbReference>
<dbReference type="InterPro" id="IPR036291">
    <property type="entry name" value="NAD(P)-bd_dom_sf"/>
</dbReference>
<dbReference type="RefSeq" id="WP_129191217.1">
    <property type="nucleotide sequence ID" value="NZ_CP035491.1"/>
</dbReference>
<dbReference type="SUPFAM" id="SSF51735">
    <property type="entry name" value="NAD(P)-binding Rossmann-fold domains"/>
    <property type="match status" value="1"/>
</dbReference>
<sequence>MSGATVLVTSRSFSSGAIDLERRLLEAGHRVVRGDTRHDLETLAPVLSEASAWIAGTAPVTAALIDAAPALRVIARYGVGFDAVDVAAAERRGIAVTNTPGANSESVADLALALLLASLRTVGAGDHAVRRGDWAAIRGREVSSLTVGVAGFGRIGRLFADRARALGASVVAFDPFLPDDATLPAGVRRAHEVAELAVCDAVSLHAPGGRRIVDADWLANARDLALVNTARADLVDEAALAEALRDGRVASYAGDTLDVETATVTSSADVAGCADVPASPLLAADLADRVLVTPHLGAQTVQAIDRMGEGAVDNVLAVLAGLGPVTPVAAPAPAPAHADSQKVLP</sequence>
<dbReference type="KEGG" id="agf:ET445_10665"/>
<keyword evidence="8" id="KW-1185">Reference proteome</keyword>
<evidence type="ECO:0000256" key="1">
    <source>
        <dbReference type="ARBA" id="ARBA00005854"/>
    </source>
</evidence>
<dbReference type="GO" id="GO:0016616">
    <property type="term" value="F:oxidoreductase activity, acting on the CH-OH group of donors, NAD or NADP as acceptor"/>
    <property type="evidence" value="ECO:0007669"/>
    <property type="project" value="InterPro"/>
</dbReference>
<evidence type="ECO:0000259" key="5">
    <source>
        <dbReference type="Pfam" id="PF00389"/>
    </source>
</evidence>
<dbReference type="GO" id="GO:0051287">
    <property type="term" value="F:NAD binding"/>
    <property type="evidence" value="ECO:0007669"/>
    <property type="project" value="InterPro"/>
</dbReference>
<proteinExistence type="inferred from homology"/>
<protein>
    <submittedName>
        <fullName evidence="7">Hydroxyacid dehydrogenase</fullName>
    </submittedName>
</protein>
<evidence type="ECO:0000313" key="7">
    <source>
        <dbReference type="EMBL" id="QAY73740.1"/>
    </source>
</evidence>
<keyword evidence="2 4" id="KW-0560">Oxidoreductase</keyword>
<feature type="domain" description="D-isomer specific 2-hydroxyacid dehydrogenase NAD-binding" evidence="6">
    <location>
        <begin position="112"/>
        <end position="297"/>
    </location>
</feature>
<reference evidence="7 8" key="1">
    <citation type="submission" date="2019-01" db="EMBL/GenBank/DDBJ databases">
        <title>Genome sequencing of strain FW100M-8.</title>
        <authorList>
            <person name="Heo J."/>
            <person name="Kim S.-J."/>
            <person name="Kim J.-S."/>
            <person name="Hong S.-B."/>
            <person name="Kwon S.-W."/>
        </authorList>
    </citation>
    <scope>NUCLEOTIDE SEQUENCE [LARGE SCALE GENOMIC DNA]</scope>
    <source>
        <strain evidence="7 8">FW100M-8</strain>
    </source>
</reference>
<evidence type="ECO:0000256" key="4">
    <source>
        <dbReference type="RuleBase" id="RU003719"/>
    </source>
</evidence>
<evidence type="ECO:0000259" key="6">
    <source>
        <dbReference type="Pfam" id="PF02826"/>
    </source>
</evidence>
<dbReference type="PANTHER" id="PTHR42789">
    <property type="entry name" value="D-ISOMER SPECIFIC 2-HYDROXYACID DEHYDROGENASE FAMILY PROTEIN (AFU_ORTHOLOGUE AFUA_6G10090)"/>
    <property type="match status" value="1"/>
</dbReference>
<evidence type="ECO:0000313" key="8">
    <source>
        <dbReference type="Proteomes" id="UP000291259"/>
    </source>
</evidence>
<dbReference type="PANTHER" id="PTHR42789:SF1">
    <property type="entry name" value="D-ISOMER SPECIFIC 2-HYDROXYACID DEHYDROGENASE FAMILY PROTEIN (AFU_ORTHOLOGUE AFUA_6G10090)"/>
    <property type="match status" value="1"/>
</dbReference>
<dbReference type="InterPro" id="IPR006139">
    <property type="entry name" value="D-isomer_2_OHA_DH_cat_dom"/>
</dbReference>
<dbReference type="Pfam" id="PF00389">
    <property type="entry name" value="2-Hacid_dh"/>
    <property type="match status" value="1"/>
</dbReference>
<feature type="domain" description="D-isomer specific 2-hydroxyacid dehydrogenase catalytic" evidence="5">
    <location>
        <begin position="22"/>
        <end position="325"/>
    </location>
</feature>
<dbReference type="InterPro" id="IPR050857">
    <property type="entry name" value="D-2-hydroxyacid_DH"/>
</dbReference>
<dbReference type="OrthoDB" id="4324715at2"/>
<dbReference type="AlphaFoldDB" id="A0A4P6FBS7"/>
<dbReference type="Proteomes" id="UP000291259">
    <property type="component" value="Chromosome"/>
</dbReference>
<dbReference type="Gene3D" id="3.40.50.720">
    <property type="entry name" value="NAD(P)-binding Rossmann-like Domain"/>
    <property type="match status" value="2"/>
</dbReference>
<evidence type="ECO:0000256" key="2">
    <source>
        <dbReference type="ARBA" id="ARBA00023002"/>
    </source>
</evidence>
<keyword evidence="3" id="KW-0520">NAD</keyword>
<dbReference type="Pfam" id="PF02826">
    <property type="entry name" value="2-Hacid_dh_C"/>
    <property type="match status" value="1"/>
</dbReference>
<dbReference type="SUPFAM" id="SSF52283">
    <property type="entry name" value="Formate/glycerate dehydrogenase catalytic domain-like"/>
    <property type="match status" value="1"/>
</dbReference>
<gene>
    <name evidence="7" type="ORF">ET445_10665</name>
</gene>
<comment type="similarity">
    <text evidence="1 4">Belongs to the D-isomer specific 2-hydroxyacid dehydrogenase family.</text>
</comment>
<name>A0A4P6FBS7_9MICO</name>
<evidence type="ECO:0000256" key="3">
    <source>
        <dbReference type="ARBA" id="ARBA00023027"/>
    </source>
</evidence>
<organism evidence="7 8">
    <name type="scientific">Agromyces protaetiae</name>
    <dbReference type="NCBI Taxonomy" id="2509455"/>
    <lineage>
        <taxon>Bacteria</taxon>
        <taxon>Bacillati</taxon>
        <taxon>Actinomycetota</taxon>
        <taxon>Actinomycetes</taxon>
        <taxon>Micrococcales</taxon>
        <taxon>Microbacteriaceae</taxon>
        <taxon>Agromyces</taxon>
    </lineage>
</organism>
<dbReference type="InterPro" id="IPR006140">
    <property type="entry name" value="D-isomer_DH_NAD-bd"/>
</dbReference>
<accession>A0A4P6FBS7</accession>